<keyword evidence="5" id="KW-0233">DNA recombination</keyword>
<reference evidence="7" key="1">
    <citation type="submission" date="2006-06" db="EMBL/GenBank/DDBJ databases">
        <title>Complete sequence of plasmid of Mycobacterium sp. MCS.</title>
        <authorList>
            <consortium name="US DOE Joint Genome Institute"/>
            <person name="Copeland A."/>
            <person name="Lucas S."/>
            <person name="Lapidus A."/>
            <person name="Barry K."/>
            <person name="Detter J.C."/>
            <person name="Glavina del Rio T."/>
            <person name="Hammon N."/>
            <person name="Israni S."/>
            <person name="Dalin E."/>
            <person name="Tice H."/>
            <person name="Pitluck S."/>
            <person name="Martinez M."/>
            <person name="Schmutz J."/>
            <person name="Larimer F."/>
            <person name="Land M."/>
            <person name="Hauser L."/>
            <person name="Kyrpides N."/>
            <person name="Kim E."/>
            <person name="Miller C.D."/>
            <person name="Hughes J.E."/>
            <person name="Anderson A.J."/>
            <person name="Sims R.C."/>
            <person name="Richardson P."/>
        </authorList>
    </citation>
    <scope>NUCLEOTIDE SEQUENCE [LARGE SCALE GENOMIC DNA]</scope>
    <source>
        <strain evidence="7">MCS</strain>
        <plasmid evidence="7">Plasmid1</plasmid>
    </source>
</reference>
<evidence type="ECO:0000256" key="6">
    <source>
        <dbReference type="SAM" id="MobiDB-lite"/>
    </source>
</evidence>
<evidence type="ECO:0000256" key="1">
    <source>
        <dbReference type="ARBA" id="ARBA00002190"/>
    </source>
</evidence>
<comment type="similarity">
    <text evidence="2">Belongs to the transposase mutator family.</text>
</comment>
<dbReference type="KEGG" id="mmc:Mmcs_5584"/>
<keyword evidence="4" id="KW-0238">DNA-binding</keyword>
<dbReference type="NCBIfam" id="NF033543">
    <property type="entry name" value="transpos_IS256"/>
    <property type="match status" value="1"/>
</dbReference>
<dbReference type="GO" id="GO:0004803">
    <property type="term" value="F:transposase activity"/>
    <property type="evidence" value="ECO:0007669"/>
    <property type="project" value="InterPro"/>
</dbReference>
<feature type="region of interest" description="Disordered" evidence="6">
    <location>
        <begin position="421"/>
        <end position="464"/>
    </location>
</feature>
<protein>
    <submittedName>
        <fullName evidence="7">Transposase, mutator type</fullName>
    </submittedName>
</protein>
<organism evidence="7">
    <name type="scientific">Mycobacterium sp. (strain MCS)</name>
    <dbReference type="NCBI Taxonomy" id="164756"/>
    <lineage>
        <taxon>Bacteria</taxon>
        <taxon>Bacillati</taxon>
        <taxon>Actinomycetota</taxon>
        <taxon>Actinomycetes</taxon>
        <taxon>Mycobacteriales</taxon>
        <taxon>Mycobacteriaceae</taxon>
        <taxon>Mycobacterium</taxon>
    </lineage>
</organism>
<geneLocation type="plasmid" evidence="7">
    <name>Plasmid1</name>
</geneLocation>
<dbReference type="AlphaFoldDB" id="A0A5Q5BTE5"/>
<sequence>MLTVVHDAIEANESTGGAGRSLLDEIVRDGARQMLAAALQAEVAAYVAQFADQLDEKGHRLVVRNGYHQVREVLTAAGAVEVKAPRVNDKRVDPDTGERKRFSSAILPAWARKSPQMSEVLPLLYLHGLSTSDFTPALEQFLGSGAGLSASTITRLTSQWQDEAAAFGRRDLSGSDYVYLWVDGIHLKVRLDQEKLCLLVMLGVRADGRKELVAITDGYRESTESWADLLRDCKRRGMTAPVLAVGDGALGFWKAVREVFPATKEQRCWFHKQANVLAALPKSAHASALSALKEIYNAEDIDKAQVAVKAFTVDFGAKYPKAVAKITDDLDTLLEFYHYPAEHWIHLRTTNPIESTFATVRLRTKVTKGPGSRAAGLAMAYKLIDAAAARWRAVNAPHLVALNHPAFDAHLLPWEGACHAEQVRPGDPSEGGPSGARAPGGLSERVGGDYRGVQTVGDERRDAA</sequence>
<evidence type="ECO:0000313" key="7">
    <source>
        <dbReference type="EMBL" id="ABG11684.1"/>
    </source>
</evidence>
<dbReference type="Pfam" id="PF00872">
    <property type="entry name" value="Transposase_mut"/>
    <property type="match status" value="1"/>
</dbReference>
<keyword evidence="3" id="KW-0815">Transposition</keyword>
<dbReference type="PANTHER" id="PTHR33217:SF9">
    <property type="entry name" value="MUTATOR FAMILY TRANSPOSASE"/>
    <property type="match status" value="1"/>
</dbReference>
<dbReference type="GO" id="GO:0006313">
    <property type="term" value="P:DNA transposition"/>
    <property type="evidence" value="ECO:0007669"/>
    <property type="project" value="InterPro"/>
</dbReference>
<evidence type="ECO:0000256" key="4">
    <source>
        <dbReference type="ARBA" id="ARBA00023125"/>
    </source>
</evidence>
<dbReference type="EMBL" id="CP000385">
    <property type="protein sequence ID" value="ABG11684.1"/>
    <property type="molecule type" value="Genomic_DNA"/>
</dbReference>
<dbReference type="PANTHER" id="PTHR33217">
    <property type="entry name" value="TRANSPOSASE FOR INSERTION SEQUENCE ELEMENT IS1081"/>
    <property type="match status" value="1"/>
</dbReference>
<evidence type="ECO:0000256" key="2">
    <source>
        <dbReference type="ARBA" id="ARBA00010961"/>
    </source>
</evidence>
<accession>A0A5Q5BTE5</accession>
<dbReference type="PROSITE" id="PS01007">
    <property type="entry name" value="TRANSPOSASE_MUTATOR"/>
    <property type="match status" value="1"/>
</dbReference>
<dbReference type="GO" id="GO:0003677">
    <property type="term" value="F:DNA binding"/>
    <property type="evidence" value="ECO:0007669"/>
    <property type="project" value="UniProtKB-KW"/>
</dbReference>
<evidence type="ECO:0000256" key="3">
    <source>
        <dbReference type="ARBA" id="ARBA00022578"/>
    </source>
</evidence>
<proteinExistence type="inferred from homology"/>
<gene>
    <name evidence="7" type="ordered locus">Mmcs_5584</name>
</gene>
<evidence type="ECO:0000256" key="5">
    <source>
        <dbReference type="ARBA" id="ARBA00023172"/>
    </source>
</evidence>
<dbReference type="InterPro" id="IPR001207">
    <property type="entry name" value="Transposase_mutator"/>
</dbReference>
<comment type="function">
    <text evidence="1">Required for the transposition of the insertion element.</text>
</comment>
<keyword evidence="7" id="KW-0614">Plasmid</keyword>
<name>A0A5Q5BTE5_MYCSS</name>